<dbReference type="SUPFAM" id="SSF50494">
    <property type="entry name" value="Trypsin-like serine proteases"/>
    <property type="match status" value="1"/>
</dbReference>
<name>A0ABU4LVY3_9ACTN</name>
<protein>
    <submittedName>
        <fullName evidence="2">Trypsin-like peptidase domain-containing protein</fullName>
    </submittedName>
</protein>
<dbReference type="Pfam" id="PF13365">
    <property type="entry name" value="Trypsin_2"/>
    <property type="match status" value="1"/>
</dbReference>
<feature type="region of interest" description="Disordered" evidence="1">
    <location>
        <begin position="247"/>
        <end position="273"/>
    </location>
</feature>
<evidence type="ECO:0000313" key="3">
    <source>
        <dbReference type="Proteomes" id="UP001272987"/>
    </source>
</evidence>
<dbReference type="InterPro" id="IPR043504">
    <property type="entry name" value="Peptidase_S1_PA_chymotrypsin"/>
</dbReference>
<gene>
    <name evidence="2" type="ORF">PV666_18590</name>
</gene>
<reference evidence="2 3" key="1">
    <citation type="journal article" date="2023" name="Microb. Genom.">
        <title>Mesoterricola silvestris gen. nov., sp. nov., Mesoterricola sediminis sp. nov., Geothrix oryzae sp. nov., Geothrix edaphica sp. nov., Geothrix rubra sp. nov., and Geothrix limicola sp. nov., six novel members of Acidobacteriota isolated from soils.</title>
        <authorList>
            <person name="Weisberg A.J."/>
            <person name="Pearce E."/>
            <person name="Kramer C.G."/>
            <person name="Chang J.H."/>
            <person name="Clarke C.R."/>
        </authorList>
    </citation>
    <scope>NUCLEOTIDE SEQUENCE [LARGE SCALE GENOMIC DNA]</scope>
    <source>
        <strain evidence="2 3">NB05-1H</strain>
    </source>
</reference>
<proteinExistence type="predicted"/>
<dbReference type="InterPro" id="IPR009003">
    <property type="entry name" value="Peptidase_S1_PA"/>
</dbReference>
<dbReference type="RefSeq" id="WP_319166481.1">
    <property type="nucleotide sequence ID" value="NZ_JARAWP010000010.1"/>
</dbReference>
<evidence type="ECO:0000313" key="2">
    <source>
        <dbReference type="EMBL" id="MDX3019886.1"/>
    </source>
</evidence>
<dbReference type="Proteomes" id="UP001272987">
    <property type="component" value="Unassembled WGS sequence"/>
</dbReference>
<comment type="caution">
    <text evidence="2">The sequence shown here is derived from an EMBL/GenBank/DDBJ whole genome shotgun (WGS) entry which is preliminary data.</text>
</comment>
<accession>A0ABU4LVY3</accession>
<keyword evidence="3" id="KW-1185">Reference proteome</keyword>
<dbReference type="EMBL" id="JARAWP010000010">
    <property type="protein sequence ID" value="MDX3019886.1"/>
    <property type="molecule type" value="Genomic_DNA"/>
</dbReference>
<sequence>MTDGTGTTGTGFLLWVEMEGGGTSPLLVTNKHVVADSARLAAHFIKRKDDADEPDLGFGVEVLLPPDRWTGHPDPAVDVAVVPLTSIFEQHGQHLFTRALPMKLLATEAENFYADAIEEVTFIGYPDGRHDPKHLTPIVRRGITATPMELDLGGAPAFLVDGSVFGGSSGSPVFLFNEGVYRGPGGNLIVGTRIALVGLIAQTWIRGDALPVEVAAPHVKIAKELNLGVAFNSRAIKETVEHFAETEGLRLRSSASETPAAVDPTTESSTPLT</sequence>
<organism evidence="2 3">
    <name type="scientific">Streptomyces acidiscabies</name>
    <dbReference type="NCBI Taxonomy" id="42234"/>
    <lineage>
        <taxon>Bacteria</taxon>
        <taxon>Bacillati</taxon>
        <taxon>Actinomycetota</taxon>
        <taxon>Actinomycetes</taxon>
        <taxon>Kitasatosporales</taxon>
        <taxon>Streptomycetaceae</taxon>
        <taxon>Streptomyces</taxon>
    </lineage>
</organism>
<dbReference type="Gene3D" id="2.40.10.10">
    <property type="entry name" value="Trypsin-like serine proteases"/>
    <property type="match status" value="2"/>
</dbReference>
<evidence type="ECO:0000256" key="1">
    <source>
        <dbReference type="SAM" id="MobiDB-lite"/>
    </source>
</evidence>